<keyword evidence="7 9" id="KW-0460">Magnesium</keyword>
<dbReference type="InterPro" id="IPR014100">
    <property type="entry name" value="GTP-bd_Obg/CgtA"/>
</dbReference>
<feature type="domain" description="Obg" evidence="12">
    <location>
        <begin position="1"/>
        <end position="157"/>
    </location>
</feature>
<evidence type="ECO:0000313" key="14">
    <source>
        <dbReference type="Proteomes" id="UP000007030"/>
    </source>
</evidence>
<feature type="binding site" evidence="9">
    <location>
        <begin position="304"/>
        <end position="306"/>
    </location>
    <ligand>
        <name>GTP</name>
        <dbReference type="ChEBI" id="CHEBI:37565"/>
    </ligand>
</feature>
<dbReference type="NCBIfam" id="TIGR00231">
    <property type="entry name" value="small_GTP"/>
    <property type="match status" value="1"/>
</dbReference>
<feature type="domain" description="OBG-type G" evidence="10">
    <location>
        <begin position="158"/>
        <end position="323"/>
    </location>
</feature>
<organism evidence="13 14">
    <name type="scientific">Marinithermus hydrothermalis (strain DSM 14884 / JCM 11576 / T1)</name>
    <dbReference type="NCBI Taxonomy" id="869210"/>
    <lineage>
        <taxon>Bacteria</taxon>
        <taxon>Thermotogati</taxon>
        <taxon>Deinococcota</taxon>
        <taxon>Deinococci</taxon>
        <taxon>Thermales</taxon>
        <taxon>Thermaceae</taxon>
        <taxon>Marinithermus</taxon>
    </lineage>
</organism>
<comment type="cofactor">
    <cofactor evidence="1 9">
        <name>Mg(2+)</name>
        <dbReference type="ChEBI" id="CHEBI:18420"/>
    </cofactor>
</comment>
<protein>
    <recommendedName>
        <fullName evidence="9">GTPase Obg</fullName>
        <ecNumber evidence="9">3.6.5.-</ecNumber>
    </recommendedName>
    <alternativeName>
        <fullName evidence="9">GTP-binding protein Obg</fullName>
    </alternativeName>
</protein>
<dbReference type="Pfam" id="PF01018">
    <property type="entry name" value="GTP1_OBG"/>
    <property type="match status" value="1"/>
</dbReference>
<keyword evidence="14" id="KW-1185">Reference proteome</keyword>
<evidence type="ECO:0000256" key="5">
    <source>
        <dbReference type="ARBA" id="ARBA00022741"/>
    </source>
</evidence>
<dbReference type="SUPFAM" id="SSF82051">
    <property type="entry name" value="Obg GTP-binding protein N-terminal domain"/>
    <property type="match status" value="1"/>
</dbReference>
<keyword evidence="8 9" id="KW-0342">GTP-binding</keyword>
<dbReference type="eggNOG" id="COG0536">
    <property type="taxonomic scope" value="Bacteria"/>
</dbReference>
<dbReference type="Gene3D" id="2.70.210.12">
    <property type="entry name" value="GTP1/OBG domain"/>
    <property type="match status" value="1"/>
</dbReference>
<dbReference type="PROSITE" id="PS51710">
    <property type="entry name" value="G_OBG"/>
    <property type="match status" value="1"/>
</dbReference>
<dbReference type="NCBIfam" id="TIGR02729">
    <property type="entry name" value="Obg_CgtA"/>
    <property type="match status" value="1"/>
</dbReference>
<dbReference type="PROSITE" id="PS00905">
    <property type="entry name" value="GTP1_OBG"/>
    <property type="match status" value="1"/>
</dbReference>
<dbReference type="Pfam" id="PF01926">
    <property type="entry name" value="MMR_HSR1"/>
    <property type="match status" value="1"/>
</dbReference>
<gene>
    <name evidence="9" type="primary">obg</name>
    <name evidence="13" type="ordered locus">Marky_0265</name>
</gene>
<feature type="binding site" evidence="9">
    <location>
        <position position="191"/>
    </location>
    <ligand>
        <name>Mg(2+)</name>
        <dbReference type="ChEBI" id="CHEBI:18420"/>
    </ligand>
</feature>
<feature type="binding site" evidence="9">
    <location>
        <begin position="210"/>
        <end position="213"/>
    </location>
    <ligand>
        <name>GTP</name>
        <dbReference type="ChEBI" id="CHEBI:37565"/>
    </ligand>
</feature>
<evidence type="ECO:0000256" key="1">
    <source>
        <dbReference type="ARBA" id="ARBA00001946"/>
    </source>
</evidence>
<dbReference type="CDD" id="cd01898">
    <property type="entry name" value="Obg"/>
    <property type="match status" value="1"/>
</dbReference>
<dbReference type="NCBIfam" id="NF008954">
    <property type="entry name" value="PRK12296.1"/>
    <property type="match status" value="1"/>
</dbReference>
<dbReference type="EC" id="3.6.5.-" evidence="9"/>
<accession>F2NNL1</accession>
<evidence type="ECO:0000259" key="10">
    <source>
        <dbReference type="PROSITE" id="PS51710"/>
    </source>
</evidence>
<dbReference type="InterPro" id="IPR015349">
    <property type="entry name" value="OCT_dom"/>
</dbReference>
<evidence type="ECO:0000256" key="8">
    <source>
        <dbReference type="ARBA" id="ARBA00023134"/>
    </source>
</evidence>
<dbReference type="PROSITE" id="PS51883">
    <property type="entry name" value="OBG"/>
    <property type="match status" value="1"/>
</dbReference>
<dbReference type="SUPFAM" id="SSF102741">
    <property type="entry name" value="Obg GTP-binding protein C-terminal domain"/>
    <property type="match status" value="1"/>
</dbReference>
<reference evidence="13 14" key="1">
    <citation type="journal article" date="2012" name="Stand. Genomic Sci.">
        <title>Complete genome sequence of the aerobic, heterotroph Marinithermus hydrothermalis type strain (T1(T)) from a deep-sea hydrothermal vent chimney.</title>
        <authorList>
            <person name="Copeland A."/>
            <person name="Gu W."/>
            <person name="Yasawong M."/>
            <person name="Lapidus A."/>
            <person name="Lucas S."/>
            <person name="Deshpande S."/>
            <person name="Pagani I."/>
            <person name="Tapia R."/>
            <person name="Cheng J.F."/>
            <person name="Goodwin L.A."/>
            <person name="Pitluck S."/>
            <person name="Liolios K."/>
            <person name="Ivanova N."/>
            <person name="Mavromatis K."/>
            <person name="Mikhailova N."/>
            <person name="Pati A."/>
            <person name="Chen A."/>
            <person name="Palaniappan K."/>
            <person name="Land M."/>
            <person name="Pan C."/>
            <person name="Brambilla E.M."/>
            <person name="Rohde M."/>
            <person name="Tindall B.J."/>
            <person name="Sikorski J."/>
            <person name="Goker M."/>
            <person name="Detter J.C."/>
            <person name="Bristow J."/>
            <person name="Eisen J.A."/>
            <person name="Markowitz V."/>
            <person name="Hugenholtz P."/>
            <person name="Kyrpides N.C."/>
            <person name="Klenk H.P."/>
            <person name="Woyke T."/>
        </authorList>
    </citation>
    <scope>NUCLEOTIDE SEQUENCE [LARGE SCALE GENOMIC DNA]</scope>
    <source>
        <strain evidence="14">DSM 14884 / JCM 11576 / T1</strain>
    </source>
</reference>
<dbReference type="InterPro" id="IPR005225">
    <property type="entry name" value="Small_GTP-bd"/>
</dbReference>
<dbReference type="Pfam" id="PF09269">
    <property type="entry name" value="DUF1967"/>
    <property type="match status" value="1"/>
</dbReference>
<evidence type="ECO:0000256" key="4">
    <source>
        <dbReference type="ARBA" id="ARBA00022723"/>
    </source>
</evidence>
<dbReference type="HOGENOM" id="CLU_011747_2_1_0"/>
<evidence type="ECO:0000256" key="6">
    <source>
        <dbReference type="ARBA" id="ARBA00022801"/>
    </source>
</evidence>
<keyword evidence="4 9" id="KW-0479">Metal-binding</keyword>
<dbReference type="InterPro" id="IPR036726">
    <property type="entry name" value="GTP1_OBG_dom_sf"/>
</dbReference>
<dbReference type="GO" id="GO:0005525">
    <property type="term" value="F:GTP binding"/>
    <property type="evidence" value="ECO:0007669"/>
    <property type="project" value="UniProtKB-UniRule"/>
</dbReference>
<evidence type="ECO:0000256" key="9">
    <source>
        <dbReference type="HAMAP-Rule" id="MF_01454"/>
    </source>
</evidence>
<dbReference type="GO" id="GO:0005737">
    <property type="term" value="C:cytoplasm"/>
    <property type="evidence" value="ECO:0007669"/>
    <property type="project" value="UniProtKB-SubCell"/>
</dbReference>
<dbReference type="STRING" id="869210.Marky_0265"/>
<dbReference type="InterPro" id="IPR045086">
    <property type="entry name" value="OBG_GTPase"/>
</dbReference>
<dbReference type="InterPro" id="IPR006073">
    <property type="entry name" value="GTP-bd"/>
</dbReference>
<dbReference type="AlphaFoldDB" id="F2NNL1"/>
<proteinExistence type="inferred from homology"/>
<keyword evidence="3 9" id="KW-0963">Cytoplasm</keyword>
<dbReference type="PANTHER" id="PTHR11702">
    <property type="entry name" value="DEVELOPMENTALLY REGULATED GTP-BINDING PROTEIN-RELATED"/>
    <property type="match status" value="1"/>
</dbReference>
<dbReference type="PROSITE" id="PS51881">
    <property type="entry name" value="OCT"/>
    <property type="match status" value="1"/>
</dbReference>
<dbReference type="OrthoDB" id="9807318at2"/>
<dbReference type="InterPro" id="IPR006169">
    <property type="entry name" value="GTP1_OBG_dom"/>
</dbReference>
<dbReference type="FunFam" id="2.70.210.12:FF:000001">
    <property type="entry name" value="GTPase Obg"/>
    <property type="match status" value="1"/>
</dbReference>
<dbReference type="Gene3D" id="3.30.300.350">
    <property type="entry name" value="GTP-binding protein OBG, C-terminal domain"/>
    <property type="match status" value="1"/>
</dbReference>
<dbReference type="GO" id="GO:0003924">
    <property type="term" value="F:GTPase activity"/>
    <property type="evidence" value="ECO:0007669"/>
    <property type="project" value="UniProtKB-UniRule"/>
</dbReference>
<dbReference type="PANTHER" id="PTHR11702:SF31">
    <property type="entry name" value="MITOCHONDRIAL RIBOSOME-ASSOCIATED GTPASE 2"/>
    <property type="match status" value="1"/>
</dbReference>
<dbReference type="InterPro" id="IPR031167">
    <property type="entry name" value="G_OBG"/>
</dbReference>
<sequence>MFRDTIEITVAAGRGGDGVVSFFREKFIPKGGPDGGNGGRGGSVYLRAGHDVDSLSKLSRHHYRAEDGEHGKGKGMDGRSGKDLIIEVPLGTRVYDAETGALLADLVEEGQTVRVARGGEGGLGNAAFATPTRQAPRFALAGLPGETRRLRLELRLIADVGLVGYPNAGKSSLLRALTRARPKVASYPFTTLTPHLGVVERGLERFTMADIPGIIEGAHEGKGLGLEFLRHISRTRVLLYVLAADEDPVQALRTLREEVRAYDPDLAKRPSLVALNKIDLLEVGEAELWVDELAREGLPVLAISATRGDGLEALVETLFSLLPTLPPVELPAPKPRREERPPIVVREVEEGVFEVEAPELEALVARVKGELWEAAEYLQKEFRRAGLEAALKARGVRAGDTVRLGGFEFEYIPEV</sequence>
<dbReference type="NCBIfam" id="TIGR03595">
    <property type="entry name" value="Obg_CgtA_exten"/>
    <property type="match status" value="1"/>
</dbReference>
<comment type="subunit">
    <text evidence="9">Monomer.</text>
</comment>
<dbReference type="SUPFAM" id="SSF52540">
    <property type="entry name" value="P-loop containing nucleoside triphosphate hydrolases"/>
    <property type="match status" value="1"/>
</dbReference>
<comment type="subcellular location">
    <subcellularLocation>
        <location evidence="9">Cytoplasm</location>
    </subcellularLocation>
</comment>
<dbReference type="Gene3D" id="3.40.50.300">
    <property type="entry name" value="P-loop containing nucleotide triphosphate hydrolases"/>
    <property type="match status" value="1"/>
</dbReference>
<dbReference type="PRINTS" id="PR00326">
    <property type="entry name" value="GTP1OBG"/>
</dbReference>
<dbReference type="KEGG" id="mhd:Marky_0265"/>
<dbReference type="NCBIfam" id="NF008956">
    <property type="entry name" value="PRK12299.1"/>
    <property type="match status" value="1"/>
</dbReference>
<evidence type="ECO:0000256" key="3">
    <source>
        <dbReference type="ARBA" id="ARBA00022490"/>
    </source>
</evidence>
<evidence type="ECO:0000259" key="11">
    <source>
        <dbReference type="PROSITE" id="PS51881"/>
    </source>
</evidence>
<keyword evidence="6 9" id="KW-0378">Hydrolase</keyword>
<dbReference type="RefSeq" id="WP_013703081.1">
    <property type="nucleotide sequence ID" value="NC_015387.1"/>
</dbReference>
<name>F2NNL1_MARHT</name>
<dbReference type="HAMAP" id="MF_01454">
    <property type="entry name" value="GTPase_Obg"/>
    <property type="match status" value="1"/>
</dbReference>
<keyword evidence="5 9" id="KW-0547">Nucleotide-binding</keyword>
<feature type="binding site" evidence="9">
    <location>
        <begin position="164"/>
        <end position="171"/>
    </location>
    <ligand>
        <name>GTP</name>
        <dbReference type="ChEBI" id="CHEBI:37565"/>
    </ligand>
</feature>
<feature type="binding site" evidence="9">
    <location>
        <position position="171"/>
    </location>
    <ligand>
        <name>Mg(2+)</name>
        <dbReference type="ChEBI" id="CHEBI:18420"/>
    </ligand>
</feature>
<evidence type="ECO:0000313" key="13">
    <source>
        <dbReference type="EMBL" id="AEB11026.1"/>
    </source>
</evidence>
<dbReference type="GO" id="GO:0042254">
    <property type="term" value="P:ribosome biogenesis"/>
    <property type="evidence" value="ECO:0007669"/>
    <property type="project" value="UniProtKB-UniRule"/>
</dbReference>
<evidence type="ECO:0000256" key="2">
    <source>
        <dbReference type="ARBA" id="ARBA00007699"/>
    </source>
</evidence>
<dbReference type="NCBIfam" id="NF008955">
    <property type="entry name" value="PRK12297.1"/>
    <property type="match status" value="1"/>
</dbReference>
<dbReference type="InterPro" id="IPR006074">
    <property type="entry name" value="GTP1-OBG_CS"/>
</dbReference>
<feature type="domain" description="OCT" evidence="11">
    <location>
        <begin position="335"/>
        <end position="413"/>
    </location>
</feature>
<feature type="binding site" evidence="9">
    <location>
        <begin position="276"/>
        <end position="279"/>
    </location>
    <ligand>
        <name>GTP</name>
        <dbReference type="ChEBI" id="CHEBI:37565"/>
    </ligand>
</feature>
<dbReference type="InterPro" id="IPR027417">
    <property type="entry name" value="P-loop_NTPase"/>
</dbReference>
<dbReference type="Proteomes" id="UP000007030">
    <property type="component" value="Chromosome"/>
</dbReference>
<feature type="binding site" evidence="9">
    <location>
        <begin position="189"/>
        <end position="193"/>
    </location>
    <ligand>
        <name>GTP</name>
        <dbReference type="ChEBI" id="CHEBI:37565"/>
    </ligand>
</feature>
<comment type="function">
    <text evidence="9">An essential GTPase which binds GTP, GDP and possibly (p)ppGpp with moderate affinity, with high nucleotide exchange rates and a fairly low GTP hydrolysis rate. Plays a role in control of the cell cycle, stress response, ribosome biogenesis and in those bacteria that undergo differentiation, in morphogenesis control.</text>
</comment>
<comment type="similarity">
    <text evidence="2 9">Belongs to the TRAFAC class OBG-HflX-like GTPase superfamily. OBG GTPase family.</text>
</comment>
<evidence type="ECO:0000256" key="7">
    <source>
        <dbReference type="ARBA" id="ARBA00022842"/>
    </source>
</evidence>
<dbReference type="GO" id="GO:0000287">
    <property type="term" value="F:magnesium ion binding"/>
    <property type="evidence" value="ECO:0007669"/>
    <property type="project" value="InterPro"/>
</dbReference>
<dbReference type="EMBL" id="CP002630">
    <property type="protein sequence ID" value="AEB11026.1"/>
    <property type="molecule type" value="Genomic_DNA"/>
</dbReference>
<evidence type="ECO:0000259" key="12">
    <source>
        <dbReference type="PROSITE" id="PS51883"/>
    </source>
</evidence>
<dbReference type="InterPro" id="IPR036346">
    <property type="entry name" value="GTP-bd_prot_GTP1/OBG_C_sf"/>
</dbReference>